<proteinExistence type="predicted"/>
<sequence>MEENKKIKIKKSPTKQVHLECDMALYNKFEEYCYRNGKDVSKTIRAFMKMCIGE</sequence>
<dbReference type="RefSeq" id="WP_176127530.1">
    <property type="nucleotide sequence ID" value="NZ_LZYZ01000003.1"/>
</dbReference>
<protein>
    <recommendedName>
        <fullName evidence="3">CopG family transcriptional regulator</fullName>
    </recommendedName>
</protein>
<dbReference type="Proteomes" id="UP000191154">
    <property type="component" value="Unassembled WGS sequence"/>
</dbReference>
<gene>
    <name evidence="1" type="ORF">CLOSAC_20670</name>
</gene>
<dbReference type="AlphaFoldDB" id="A0A1S8NCI0"/>
<name>A0A1S8NCI0_CLOSA</name>
<evidence type="ECO:0000313" key="1">
    <source>
        <dbReference type="EMBL" id="OOM13981.1"/>
    </source>
</evidence>
<comment type="caution">
    <text evidence="1">The sequence shown here is derived from an EMBL/GenBank/DDBJ whole genome shotgun (WGS) entry which is preliminary data.</text>
</comment>
<dbReference type="EMBL" id="LZYZ01000003">
    <property type="protein sequence ID" value="OOM13981.1"/>
    <property type="molecule type" value="Genomic_DNA"/>
</dbReference>
<accession>A0A1S8NCI0</accession>
<organism evidence="1 2">
    <name type="scientific">Clostridium saccharobutylicum</name>
    <dbReference type="NCBI Taxonomy" id="169679"/>
    <lineage>
        <taxon>Bacteria</taxon>
        <taxon>Bacillati</taxon>
        <taxon>Bacillota</taxon>
        <taxon>Clostridia</taxon>
        <taxon>Eubacteriales</taxon>
        <taxon>Clostridiaceae</taxon>
        <taxon>Clostridium</taxon>
    </lineage>
</organism>
<reference evidence="1 2" key="1">
    <citation type="submission" date="2016-05" db="EMBL/GenBank/DDBJ databases">
        <title>Microbial solvent formation.</title>
        <authorList>
            <person name="Poehlein A."/>
            <person name="Montoya Solano J.D."/>
            <person name="Flitsch S."/>
            <person name="Krabben P."/>
            <person name="Duerre P."/>
            <person name="Daniel R."/>
        </authorList>
    </citation>
    <scope>NUCLEOTIDE SEQUENCE [LARGE SCALE GENOMIC DNA]</scope>
    <source>
        <strain evidence="1 2">L1-8</strain>
    </source>
</reference>
<evidence type="ECO:0008006" key="3">
    <source>
        <dbReference type="Google" id="ProtNLM"/>
    </source>
</evidence>
<dbReference type="STRING" id="169679.CSACC_04270"/>
<evidence type="ECO:0000313" key="2">
    <source>
        <dbReference type="Proteomes" id="UP000191154"/>
    </source>
</evidence>